<dbReference type="Proteomes" id="UP001634747">
    <property type="component" value="Unassembled WGS sequence"/>
</dbReference>
<name>A0ABW9KMD5_9BACT</name>
<keyword evidence="6" id="KW-1185">Reference proteome</keyword>
<reference evidence="5 6" key="1">
    <citation type="submission" date="2024-12" db="EMBL/GenBank/DDBJ databases">
        <authorList>
            <person name="Lee Y."/>
        </authorList>
    </citation>
    <scope>NUCLEOTIDE SEQUENCE [LARGE SCALE GENOMIC DNA]</scope>
    <source>
        <strain evidence="5 6">03SUJ4</strain>
    </source>
</reference>
<accession>A0ABW9KMD5</accession>
<feature type="domain" description="TonB-dependent transporter Oar-like beta-barrel" evidence="4">
    <location>
        <begin position="493"/>
        <end position="750"/>
    </location>
</feature>
<evidence type="ECO:0000313" key="6">
    <source>
        <dbReference type="Proteomes" id="UP001634747"/>
    </source>
</evidence>
<proteinExistence type="predicted"/>
<dbReference type="EMBL" id="JBJYXY010000001">
    <property type="protein sequence ID" value="MFN2976237.1"/>
    <property type="molecule type" value="Genomic_DNA"/>
</dbReference>
<dbReference type="SUPFAM" id="SSF56935">
    <property type="entry name" value="Porins"/>
    <property type="match status" value="1"/>
</dbReference>
<comment type="subcellular location">
    <subcellularLocation>
        <location evidence="1">Cell outer membrane</location>
    </subcellularLocation>
</comment>
<evidence type="ECO:0000313" key="5">
    <source>
        <dbReference type="EMBL" id="MFN2976237.1"/>
    </source>
</evidence>
<dbReference type="Gene3D" id="2.40.170.20">
    <property type="entry name" value="TonB-dependent receptor, beta-barrel domain"/>
    <property type="match status" value="1"/>
</dbReference>
<dbReference type="InterPro" id="IPR057601">
    <property type="entry name" value="Oar-like_b-barrel"/>
</dbReference>
<dbReference type="RefSeq" id="WP_263412276.1">
    <property type="nucleotide sequence ID" value="NZ_BAABBH010000001.1"/>
</dbReference>
<dbReference type="Pfam" id="PF13620">
    <property type="entry name" value="CarboxypepD_reg"/>
    <property type="match status" value="1"/>
</dbReference>
<keyword evidence="3" id="KW-0998">Cell outer membrane</keyword>
<keyword evidence="2" id="KW-0472">Membrane</keyword>
<feature type="domain" description="TonB-dependent transporter Oar-like beta-barrel" evidence="4">
    <location>
        <begin position="197"/>
        <end position="273"/>
    </location>
</feature>
<evidence type="ECO:0000259" key="4">
    <source>
        <dbReference type="Pfam" id="PF25183"/>
    </source>
</evidence>
<evidence type="ECO:0000256" key="3">
    <source>
        <dbReference type="ARBA" id="ARBA00023237"/>
    </source>
</evidence>
<evidence type="ECO:0000256" key="1">
    <source>
        <dbReference type="ARBA" id="ARBA00004442"/>
    </source>
</evidence>
<gene>
    <name evidence="5" type="ORF">ACK2TP_10735</name>
</gene>
<organism evidence="5 6">
    <name type="scientific">Terriglobus aquaticus</name>
    <dbReference type="NCBI Taxonomy" id="940139"/>
    <lineage>
        <taxon>Bacteria</taxon>
        <taxon>Pseudomonadati</taxon>
        <taxon>Acidobacteriota</taxon>
        <taxon>Terriglobia</taxon>
        <taxon>Terriglobales</taxon>
        <taxon>Acidobacteriaceae</taxon>
        <taxon>Terriglobus</taxon>
    </lineage>
</organism>
<dbReference type="Gene3D" id="2.60.40.1120">
    <property type="entry name" value="Carboxypeptidase-like, regulatory domain"/>
    <property type="match status" value="1"/>
</dbReference>
<evidence type="ECO:0000256" key="2">
    <source>
        <dbReference type="ARBA" id="ARBA00023136"/>
    </source>
</evidence>
<dbReference type="Pfam" id="PF25183">
    <property type="entry name" value="OMP_b-brl_4"/>
    <property type="match status" value="2"/>
</dbReference>
<dbReference type="InterPro" id="IPR036942">
    <property type="entry name" value="Beta-barrel_TonB_sf"/>
</dbReference>
<dbReference type="SUPFAM" id="SSF49478">
    <property type="entry name" value="Cna protein B-type domain"/>
    <property type="match status" value="1"/>
</dbReference>
<protein>
    <submittedName>
        <fullName evidence="5">Carboxypeptidase regulatory-like domain-containing protein</fullName>
    </submittedName>
</protein>
<sequence>MLAGAQANLGLNSTVQDQSGALVPNARLMLLKDGKTVQQVRSDTAGRVRFSNLRAGRYTLSAQAEGFDSTQQQVSLPYPGESLRIVLKVSSVVTDVIVSAGDQQLQVTTDPESNQNAVELDRDALDRLPVFDADYITTLTRFLNTDATGTNGVSLVVNGMESNGPGVSASGIQSVRINQNPYTAAYAAPGRARLEITTKGGTDQFHGSANFLYRNSLFDAREPFSASKPPQERIYFEGALTGPLGPGKKSTFLLTGNHDSNHQQAIVVAATPTGQVQTNVTNPTTHDFYSARAFHTFRGSDQLWIGYSYERRVVQNAGVGGTVLPEAGIDTHTFEHEINVGYSAVLSPRMLNQLRFLVGKADNRTDSITALPQTVVSGAFTGGGAQASLHRTENHFDGADVLTLTQGKHELKFGIDVPDISRRAYDDYTNAQGTYTFASLADYVAGRPSLFVVQQGQPRATFWEKVVAGYMEDTFRVRPNLSISAGLRYYFQNYFHDDPNNLAPRASFAYAPSTRGHIILRGGAGMFYDRSGPQPISDLLHYNGVTLRRYIVTPAAYPFPVTELQGLPTSVVRLDPATRIPSTLQYSFGVEDQLTRQSTLSATYVGTRGMHLFRSVDGNAPVGLNSIVRPNPTLGQERLLQSEGYLKADSLEVSFRGRPTPYFSGQAQYTLSKTYTNTQGILYFPADSYNPNGDWARSDNDRRHKFDLLGTVTMKTWLSVGSALSVYSGRPVNVTTGSDDNHDGVVVDRPLGLARNTLHGPGYLNLDLNGTHDFRLGRDKKSPVLSVSLNSFNVLNHLNPLTYVGVITSPFFARPVTAQPGRRMQLNLQFKF</sequence>
<comment type="caution">
    <text evidence="5">The sequence shown here is derived from an EMBL/GenBank/DDBJ whole genome shotgun (WGS) entry which is preliminary data.</text>
</comment>